<feature type="transmembrane region" description="Helical" evidence="1">
    <location>
        <begin position="12"/>
        <end position="34"/>
    </location>
</feature>
<evidence type="ECO:0000256" key="1">
    <source>
        <dbReference type="SAM" id="Phobius"/>
    </source>
</evidence>
<dbReference type="EMBL" id="JBHMDM010000001">
    <property type="protein sequence ID" value="MFB9375504.1"/>
    <property type="molecule type" value="Genomic_DNA"/>
</dbReference>
<gene>
    <name evidence="3" type="ORF">ACFFVI_00840</name>
</gene>
<dbReference type="EC" id="3.4.-.-" evidence="3"/>
<accession>A0ABV5LN19</accession>
<reference evidence="3 4" key="1">
    <citation type="submission" date="2024-09" db="EMBL/GenBank/DDBJ databases">
        <authorList>
            <person name="Sun Q."/>
            <person name="Mori K."/>
        </authorList>
    </citation>
    <scope>NUCLEOTIDE SEQUENCE [LARGE SCALE GENOMIC DNA]</scope>
    <source>
        <strain evidence="3 4">TISTR 1856</strain>
    </source>
</reference>
<protein>
    <submittedName>
        <fullName evidence="3">CPBP family intramembrane glutamic endopeptidase</fullName>
        <ecNumber evidence="3">3.4.-.-</ecNumber>
    </submittedName>
</protein>
<evidence type="ECO:0000313" key="3">
    <source>
        <dbReference type="EMBL" id="MFB9375504.1"/>
    </source>
</evidence>
<organism evidence="3 4">
    <name type="scientific">Kineococcus gynurae</name>
    <dbReference type="NCBI Taxonomy" id="452979"/>
    <lineage>
        <taxon>Bacteria</taxon>
        <taxon>Bacillati</taxon>
        <taxon>Actinomycetota</taxon>
        <taxon>Actinomycetes</taxon>
        <taxon>Kineosporiales</taxon>
        <taxon>Kineosporiaceae</taxon>
        <taxon>Kineococcus</taxon>
    </lineage>
</organism>
<evidence type="ECO:0000259" key="2">
    <source>
        <dbReference type="Pfam" id="PF02517"/>
    </source>
</evidence>
<dbReference type="GO" id="GO:0016787">
    <property type="term" value="F:hydrolase activity"/>
    <property type="evidence" value="ECO:0007669"/>
    <property type="project" value="UniProtKB-KW"/>
</dbReference>
<keyword evidence="1" id="KW-0812">Transmembrane</keyword>
<keyword evidence="1" id="KW-1133">Transmembrane helix</keyword>
<name>A0ABV5LN19_9ACTN</name>
<keyword evidence="3" id="KW-0378">Hydrolase</keyword>
<feature type="domain" description="CAAX prenyl protease 2/Lysostaphin resistance protein A-like" evidence="2">
    <location>
        <begin position="147"/>
        <end position="238"/>
    </location>
</feature>
<dbReference type="RefSeq" id="WP_380136222.1">
    <property type="nucleotide sequence ID" value="NZ_JBHLUI010000006.1"/>
</dbReference>
<dbReference type="InterPro" id="IPR003675">
    <property type="entry name" value="Rce1/LyrA-like_dom"/>
</dbReference>
<dbReference type="Pfam" id="PF02517">
    <property type="entry name" value="Rce1-like"/>
    <property type="match status" value="1"/>
</dbReference>
<keyword evidence="1" id="KW-0472">Membrane</keyword>
<evidence type="ECO:0000313" key="4">
    <source>
        <dbReference type="Proteomes" id="UP001589748"/>
    </source>
</evidence>
<feature type="transmembrane region" description="Helical" evidence="1">
    <location>
        <begin position="108"/>
        <end position="128"/>
    </location>
</feature>
<proteinExistence type="predicted"/>
<dbReference type="Proteomes" id="UP001589748">
    <property type="component" value="Unassembled WGS sequence"/>
</dbReference>
<feature type="transmembrane region" description="Helical" evidence="1">
    <location>
        <begin position="199"/>
        <end position="220"/>
    </location>
</feature>
<feature type="transmembrane region" description="Helical" evidence="1">
    <location>
        <begin position="227"/>
        <end position="247"/>
    </location>
</feature>
<comment type="caution">
    <text evidence="3">The sequence shown here is derived from an EMBL/GenBank/DDBJ whole genome shotgun (WGS) entry which is preliminary data.</text>
</comment>
<sequence length="256" mass="26985">MPVVTDRRERRLIVWELVAVFGVSLGMSGVRALIRFLGLLTAPQALNAQTSVVLGSYAPDRPWLDLSLQLAGIVSGLMPVVLVGYLLVRGGESFATIGVDFRRFGRNVAAGLGIAAAIGGAGLLFYLASRALGLNTNVAASTLGDVWWAVPVQVLVAAENGILEEVLVAGFLLHRLRQLGVHDAAALAVSSLLRGSYHLYQGLGGFLGNVIMGVIFGRIFQRTGRTMPLIVAHTAIDVVAFVGYAALAGKVSWLPG</sequence>
<keyword evidence="4" id="KW-1185">Reference proteome</keyword>
<feature type="transmembrane region" description="Helical" evidence="1">
    <location>
        <begin position="66"/>
        <end position="88"/>
    </location>
</feature>